<dbReference type="PRINTS" id="PR00038">
    <property type="entry name" value="HTHLUXR"/>
</dbReference>
<evidence type="ECO:0000256" key="3">
    <source>
        <dbReference type="ARBA" id="ARBA00023163"/>
    </source>
</evidence>
<evidence type="ECO:0000259" key="5">
    <source>
        <dbReference type="PROSITE" id="PS50043"/>
    </source>
</evidence>
<dbReference type="SUPFAM" id="SSF46894">
    <property type="entry name" value="C-terminal effector domain of the bipartite response regulators"/>
    <property type="match status" value="1"/>
</dbReference>
<protein>
    <submittedName>
        <fullName evidence="6">DNA-binding CsgD family transcriptional regulator</fullName>
    </submittedName>
</protein>
<reference evidence="6 7" key="1">
    <citation type="submission" date="2020-08" db="EMBL/GenBank/DDBJ databases">
        <title>Sequencing the genomes of 1000 actinobacteria strains.</title>
        <authorList>
            <person name="Klenk H.-P."/>
        </authorList>
    </citation>
    <scope>NUCLEOTIDE SEQUENCE [LARGE SCALE GENOMIC DNA]</scope>
    <source>
        <strain evidence="6 7">DSM 43149</strain>
    </source>
</reference>
<keyword evidence="3" id="KW-0804">Transcription</keyword>
<dbReference type="GO" id="GO:0003677">
    <property type="term" value="F:DNA binding"/>
    <property type="evidence" value="ECO:0007669"/>
    <property type="project" value="UniProtKB-KW"/>
</dbReference>
<dbReference type="SUPFAM" id="SSF48452">
    <property type="entry name" value="TPR-like"/>
    <property type="match status" value="1"/>
</dbReference>
<keyword evidence="2 6" id="KW-0238">DNA-binding</keyword>
<dbReference type="PROSITE" id="PS00622">
    <property type="entry name" value="HTH_LUXR_1"/>
    <property type="match status" value="1"/>
</dbReference>
<accession>A0A7W7HVJ1</accession>
<dbReference type="InterPro" id="IPR011990">
    <property type="entry name" value="TPR-like_helical_dom_sf"/>
</dbReference>
<dbReference type="AlphaFoldDB" id="A0A7W7HVJ1"/>
<feature type="domain" description="HTH luxR-type" evidence="5">
    <location>
        <begin position="501"/>
        <end position="566"/>
    </location>
</feature>
<dbReference type="PANTHER" id="PTHR44688">
    <property type="entry name" value="DNA-BINDING TRANSCRIPTIONAL ACTIVATOR DEVR_DOSR"/>
    <property type="match status" value="1"/>
</dbReference>
<evidence type="ECO:0000256" key="1">
    <source>
        <dbReference type="ARBA" id="ARBA00023015"/>
    </source>
</evidence>
<dbReference type="Gene3D" id="1.10.10.10">
    <property type="entry name" value="Winged helix-like DNA-binding domain superfamily/Winged helix DNA-binding domain"/>
    <property type="match status" value="1"/>
</dbReference>
<dbReference type="InterPro" id="IPR036388">
    <property type="entry name" value="WH-like_DNA-bd_sf"/>
</dbReference>
<gene>
    <name evidence="6" type="ORF">BJ971_002012</name>
</gene>
<keyword evidence="7" id="KW-1185">Reference proteome</keyword>
<sequence>MTRVLPRVCNCDLDAPDLHAHRARHLEAAGALLAEGEPVNTAALHLAAAGGSDEPWAVAALREAAAESVALGRDEEAREFLELAVRADPGGPAEAELADVAWWIRPAGSVRALVELGHTAAARRSGAAVLARRLAWHGLIDEAATLLADRPAPGIEGAVTDVWLSRLYPGAFTPRAEAPPVDTVAATRPWLRGSATPEAVLQGLALNRAGLEPLQMALLALDDAETLDPGAPWFGDLLAAARRSASRVPEALLTAARARDELRRGDLCAAEESAEAALRALAPAGWGVLVGMPLGTILESLTQQGRHDEAAERLRGTVPRALGRSPYGLIYLRARGLHYLAVGRERAALGEFLAAGEIQETWGVTYPGLSPWMLDAARAHLALGEPDAARELADRQLRALGDTRPRIRAAALRVYAATLGPARRPEPLREAIGLLEAYGDRLELARCLADLGQAFEQVNERQYAHAPLNRARRLAHDAGAVLLLRELADRGLDAPPTAPRSGPCSAKLSGAERRVAELAAQGYKNREIARRLFLTASTVEQHLTRIYRKLDVQRRSALPDVPGLIPAAEVPRPRRPRPRSIRTEPTQ</sequence>
<evidence type="ECO:0000313" key="7">
    <source>
        <dbReference type="Proteomes" id="UP000578112"/>
    </source>
</evidence>
<organism evidence="6 7">
    <name type="scientific">Actinoplanes digitatis</name>
    <dbReference type="NCBI Taxonomy" id="1868"/>
    <lineage>
        <taxon>Bacteria</taxon>
        <taxon>Bacillati</taxon>
        <taxon>Actinomycetota</taxon>
        <taxon>Actinomycetes</taxon>
        <taxon>Micromonosporales</taxon>
        <taxon>Micromonosporaceae</taxon>
        <taxon>Actinoplanes</taxon>
    </lineage>
</organism>
<comment type="caution">
    <text evidence="6">The sequence shown here is derived from an EMBL/GenBank/DDBJ whole genome shotgun (WGS) entry which is preliminary data.</text>
</comment>
<proteinExistence type="predicted"/>
<dbReference type="RefSeq" id="WP_184991870.1">
    <property type="nucleotide sequence ID" value="NZ_BOMK01000072.1"/>
</dbReference>
<evidence type="ECO:0000256" key="4">
    <source>
        <dbReference type="SAM" id="MobiDB-lite"/>
    </source>
</evidence>
<dbReference type="Proteomes" id="UP000578112">
    <property type="component" value="Unassembled WGS sequence"/>
</dbReference>
<evidence type="ECO:0000313" key="6">
    <source>
        <dbReference type="EMBL" id="MBB4761456.1"/>
    </source>
</evidence>
<dbReference type="GO" id="GO:0006355">
    <property type="term" value="P:regulation of DNA-templated transcription"/>
    <property type="evidence" value="ECO:0007669"/>
    <property type="project" value="InterPro"/>
</dbReference>
<dbReference type="PROSITE" id="PS50043">
    <property type="entry name" value="HTH_LUXR_2"/>
    <property type="match status" value="1"/>
</dbReference>
<dbReference type="InterPro" id="IPR016032">
    <property type="entry name" value="Sig_transdc_resp-reg_C-effctor"/>
</dbReference>
<dbReference type="CDD" id="cd06170">
    <property type="entry name" value="LuxR_C_like"/>
    <property type="match status" value="1"/>
</dbReference>
<evidence type="ECO:0000256" key="2">
    <source>
        <dbReference type="ARBA" id="ARBA00023125"/>
    </source>
</evidence>
<keyword evidence="1" id="KW-0805">Transcription regulation</keyword>
<dbReference type="PANTHER" id="PTHR44688:SF16">
    <property type="entry name" value="DNA-BINDING TRANSCRIPTIONAL ACTIVATOR DEVR_DOSR"/>
    <property type="match status" value="1"/>
</dbReference>
<name>A0A7W7HVJ1_9ACTN</name>
<dbReference type="InterPro" id="IPR000792">
    <property type="entry name" value="Tscrpt_reg_LuxR_C"/>
</dbReference>
<dbReference type="Pfam" id="PF00196">
    <property type="entry name" value="GerE"/>
    <property type="match status" value="1"/>
</dbReference>
<feature type="region of interest" description="Disordered" evidence="4">
    <location>
        <begin position="563"/>
        <end position="587"/>
    </location>
</feature>
<dbReference type="EMBL" id="JACHNH010000001">
    <property type="protein sequence ID" value="MBB4761456.1"/>
    <property type="molecule type" value="Genomic_DNA"/>
</dbReference>
<dbReference type="SMART" id="SM00421">
    <property type="entry name" value="HTH_LUXR"/>
    <property type="match status" value="1"/>
</dbReference>